<sequence>MAHQLICPCGENITSYDDTFVDDVQAHLNAQHPGRNYSADDIMSMAMEVSDKLVKPTS</sequence>
<dbReference type="Proteomes" id="UP000444980">
    <property type="component" value="Unassembled WGS sequence"/>
</dbReference>
<reference evidence="2" key="1">
    <citation type="submission" date="2019-06" db="EMBL/GenBank/DDBJ databases">
        <title>Gordonia isolated from sludge of a wastewater treatment plant.</title>
        <authorList>
            <person name="Tamura T."/>
            <person name="Aoyama K."/>
            <person name="Kang Y."/>
            <person name="Saito S."/>
            <person name="Akiyama N."/>
            <person name="Yazawa K."/>
            <person name="Gonoi T."/>
            <person name="Mikami Y."/>
        </authorList>
    </citation>
    <scope>NUCLEOTIDE SEQUENCE [LARGE SCALE GENOMIC DNA]</scope>
    <source>
        <strain evidence="2">NBRC 107697</strain>
    </source>
</reference>
<evidence type="ECO:0000313" key="1">
    <source>
        <dbReference type="EMBL" id="GED96398.1"/>
    </source>
</evidence>
<evidence type="ECO:0000313" key="2">
    <source>
        <dbReference type="Proteomes" id="UP000444980"/>
    </source>
</evidence>
<proteinExistence type="predicted"/>
<protein>
    <recommendedName>
        <fullName evidence="3">DUF1059 domain-containing protein</fullName>
    </recommendedName>
</protein>
<comment type="caution">
    <text evidence="1">The sequence shown here is derived from an EMBL/GenBank/DDBJ whole genome shotgun (WGS) entry which is preliminary data.</text>
</comment>
<organism evidence="1 2">
    <name type="scientific">Gordonia crocea</name>
    <dbReference type="NCBI Taxonomy" id="589162"/>
    <lineage>
        <taxon>Bacteria</taxon>
        <taxon>Bacillati</taxon>
        <taxon>Actinomycetota</taxon>
        <taxon>Actinomycetes</taxon>
        <taxon>Mycobacteriales</taxon>
        <taxon>Gordoniaceae</taxon>
        <taxon>Gordonia</taxon>
    </lineage>
</organism>
<dbReference type="RefSeq" id="WP_186343287.1">
    <property type="nucleotide sequence ID" value="NZ_BJOU01000001.1"/>
</dbReference>
<evidence type="ECO:0008006" key="3">
    <source>
        <dbReference type="Google" id="ProtNLM"/>
    </source>
</evidence>
<dbReference type="AlphaFoldDB" id="A0A7M3SUS4"/>
<name>A0A7M3SUS4_9ACTN</name>
<gene>
    <name evidence="1" type="ORF">nbrc107697_04370</name>
</gene>
<dbReference type="EMBL" id="BJOU01000001">
    <property type="protein sequence ID" value="GED96398.1"/>
    <property type="molecule type" value="Genomic_DNA"/>
</dbReference>
<accession>A0A7M3SUS4</accession>
<keyword evidence="2" id="KW-1185">Reference proteome</keyword>